<name>A0ABI7ZCS7_FELCA</name>
<evidence type="ECO:0000256" key="13">
    <source>
        <dbReference type="ARBA" id="ARBA00046467"/>
    </source>
</evidence>
<keyword evidence="3" id="KW-0677">Repeat</keyword>
<reference evidence="16" key="2">
    <citation type="submission" date="2025-08" db="UniProtKB">
        <authorList>
            <consortium name="Ensembl"/>
        </authorList>
    </citation>
    <scope>IDENTIFICATION</scope>
    <source>
        <strain evidence="16">breed Abyssinian</strain>
    </source>
</reference>
<keyword evidence="7" id="KW-0496">Mitochondrion</keyword>
<comment type="subcellular location">
    <subcellularLocation>
        <location evidence="1">Mitochondrion matrix</location>
        <location evidence="1">Mitochondrion nucleoid</location>
    </subcellularLocation>
</comment>
<evidence type="ECO:0000256" key="8">
    <source>
        <dbReference type="ARBA" id="ARBA00023159"/>
    </source>
</evidence>
<sequence>MRVNYRGSPAGSVRHCWSSVVPRGCRRVAPGRCLVSWCNGAFPGRVERAECTGKVRSGPLRGLWKSTALSLQFCSFAYVPRCFSSTVNSYPKKPLTSYVRFSKEQLPIFKAQNPDAKNSELIRKIAQLWRELPDSEKKIYEDAYRADWQAYKEEINRIQEQLTPSQIVSLEKEIQQKRLKKKALIKKRELTMLGKPKRPRSAYNIYIAERFQEHKDGTSQVKLKTINENWKNLSSSQKQVYIQLANDDKIRYYNEMKSWEEQMLEVGRNDLLRRTVKHQAKNGIEEY</sequence>
<dbReference type="PANTHER" id="PTHR48112">
    <property type="entry name" value="HIGH MOBILITY GROUP PROTEIN DSP1"/>
    <property type="match status" value="1"/>
</dbReference>
<evidence type="ECO:0000313" key="16">
    <source>
        <dbReference type="Ensembl" id="ENSFCTP00005043993.1"/>
    </source>
</evidence>
<protein>
    <recommendedName>
        <fullName evidence="11">Transcription factor A, mitochondrial</fullName>
    </recommendedName>
</protein>
<keyword evidence="14" id="KW-0539">Nucleus</keyword>
<feature type="DNA-binding region" description="HMG box" evidence="14">
    <location>
        <begin position="91"/>
        <end position="159"/>
    </location>
</feature>
<reference evidence="16" key="3">
    <citation type="submission" date="2025-09" db="UniProtKB">
        <authorList>
            <consortium name="Ensembl"/>
        </authorList>
    </citation>
    <scope>IDENTIFICATION</scope>
    <source>
        <strain evidence="16">breed Abyssinian</strain>
    </source>
</reference>
<dbReference type="Pfam" id="PF09011">
    <property type="entry name" value="HMG_box_2"/>
    <property type="match status" value="1"/>
</dbReference>
<reference evidence="16 17" key="1">
    <citation type="submission" date="2021-02" db="EMBL/GenBank/DDBJ databases">
        <title>Safari Cat Assemblies.</title>
        <authorList>
            <person name="Bredemeyer K.R."/>
            <person name="Murphy W.J."/>
        </authorList>
    </citation>
    <scope>NUCLEOTIDE SEQUENCE [LARGE SCALE GENOMIC DNA]</scope>
</reference>
<keyword evidence="6 14" id="KW-0238">DNA-binding</keyword>
<evidence type="ECO:0000256" key="7">
    <source>
        <dbReference type="ARBA" id="ARBA00023128"/>
    </source>
</evidence>
<dbReference type="Ensembl" id="ENSFCTT00005059894.1">
    <property type="protein sequence ID" value="ENSFCTP00005043993.1"/>
    <property type="gene ID" value="ENSFCTG00005020818.1"/>
</dbReference>
<dbReference type="CDD" id="cd21986">
    <property type="entry name" value="HMG-box_TFAM_rpt1"/>
    <property type="match status" value="1"/>
</dbReference>
<feature type="domain" description="HMG box" evidence="15">
    <location>
        <begin position="196"/>
        <end position="260"/>
    </location>
</feature>
<dbReference type="Pfam" id="PF00505">
    <property type="entry name" value="HMG_box"/>
    <property type="match status" value="1"/>
</dbReference>
<gene>
    <name evidence="16" type="primary">TFAM</name>
</gene>
<dbReference type="Proteomes" id="UP000823872">
    <property type="component" value="Chromosome D2"/>
</dbReference>
<accession>A0ABI7ZCS7</accession>
<feature type="domain" description="HMG box" evidence="15">
    <location>
        <begin position="91"/>
        <end position="159"/>
    </location>
</feature>
<dbReference type="PANTHER" id="PTHR48112:SF36">
    <property type="entry name" value="TRANSCRIPTION FACTOR A, MITOCHONDRIAL"/>
    <property type="match status" value="1"/>
</dbReference>
<dbReference type="PROSITE" id="PS50118">
    <property type="entry name" value="HMG_BOX_2"/>
    <property type="match status" value="2"/>
</dbReference>
<dbReference type="InterPro" id="IPR009071">
    <property type="entry name" value="HMG_box_dom"/>
</dbReference>
<dbReference type="InterPro" id="IPR036910">
    <property type="entry name" value="HMG_box_dom_sf"/>
</dbReference>
<organism evidence="16 17">
    <name type="scientific">Felis catus</name>
    <name type="common">Cat</name>
    <name type="synonym">Felis silvestris catus</name>
    <dbReference type="NCBI Taxonomy" id="9685"/>
    <lineage>
        <taxon>Eukaryota</taxon>
        <taxon>Metazoa</taxon>
        <taxon>Chordata</taxon>
        <taxon>Craniata</taxon>
        <taxon>Vertebrata</taxon>
        <taxon>Euteleostomi</taxon>
        <taxon>Mammalia</taxon>
        <taxon>Eutheria</taxon>
        <taxon>Laurasiatheria</taxon>
        <taxon>Carnivora</taxon>
        <taxon>Feliformia</taxon>
        <taxon>Felidae</taxon>
        <taxon>Felinae</taxon>
        <taxon>Felis</taxon>
    </lineage>
</organism>
<dbReference type="InterPro" id="IPR050342">
    <property type="entry name" value="HMGB"/>
</dbReference>
<keyword evidence="10" id="KW-1135">Mitochondrion nucleoid</keyword>
<evidence type="ECO:0000256" key="2">
    <source>
        <dbReference type="ARBA" id="ARBA00022553"/>
    </source>
</evidence>
<evidence type="ECO:0000256" key="10">
    <source>
        <dbReference type="ARBA" id="ARBA00023271"/>
    </source>
</evidence>
<dbReference type="CDD" id="cd21987">
    <property type="entry name" value="HMG-box_TFAM_rpt2"/>
    <property type="match status" value="1"/>
</dbReference>
<evidence type="ECO:0000256" key="6">
    <source>
        <dbReference type="ARBA" id="ARBA00023125"/>
    </source>
</evidence>
<comment type="function">
    <text evidence="12">Binds to the mitochondrial light strand promoter and functions in mitochondrial transcription regulation. Component of the mitochondrial transcription initiation complex, composed at least of TFB2M, TFAM and POLRMT that is required for basal transcription of mitochondrial DNA. In this complex, TFAM recruits POLRMT to a specific promoter whereas TFB2M induces structural changes in POLRMT to enable promoter opening and trapping of the DNA non-template strand. Required for accurate and efficient promoter recognition by the mitochondrial RNA polymerase. Promotes transcription initiation from the HSP1 and the light strand promoter by binding immediately upstream of transcriptional start sites. Is able to unwind DNA. Bends the mitochondrial light strand promoter DNA into a U-turn shape via its HMG boxes. Required for maintenance of normal levels of mitochondrial DNA. May play a role in organizing and compacting mitochondrial DNA.</text>
</comment>
<dbReference type="SMART" id="SM00398">
    <property type="entry name" value="HMG"/>
    <property type="match status" value="2"/>
</dbReference>
<proteinExistence type="predicted"/>
<keyword evidence="9" id="KW-0804">Transcription</keyword>
<dbReference type="SUPFAM" id="SSF47095">
    <property type="entry name" value="HMG-box"/>
    <property type="match status" value="2"/>
</dbReference>
<keyword evidence="17" id="KW-1185">Reference proteome</keyword>
<evidence type="ECO:0000256" key="11">
    <source>
        <dbReference type="ARBA" id="ARBA00040582"/>
    </source>
</evidence>
<comment type="subunit">
    <text evidence="13">Monomer; binds DNA as a monomer. Homodimer. Component of the mitochondrial transcription initiation complex, composed at least of TFB2M, TFAM and POLRMT. In this complex TFAM recruits POLRMT to the promoter whereas TFB2M induces structural changes in POLRMT to enable promoter opening and trapping of the DNA non-template strand. Upon metabolic stress, forms a complex composed of FOXO3, SIRT3, TFAM and POLRMT. Interacts with TFB1M and TFB2M. Interacts with CLPX; this enhances DNA-binding.</text>
</comment>
<evidence type="ECO:0000256" key="1">
    <source>
        <dbReference type="ARBA" id="ARBA00004436"/>
    </source>
</evidence>
<evidence type="ECO:0000256" key="12">
    <source>
        <dbReference type="ARBA" id="ARBA00045216"/>
    </source>
</evidence>
<dbReference type="GeneTree" id="ENSGT00440000039001"/>
<evidence type="ECO:0000259" key="15">
    <source>
        <dbReference type="PROSITE" id="PS50118"/>
    </source>
</evidence>
<evidence type="ECO:0000313" key="17">
    <source>
        <dbReference type="Proteomes" id="UP000823872"/>
    </source>
</evidence>
<evidence type="ECO:0000256" key="14">
    <source>
        <dbReference type="PROSITE-ProRule" id="PRU00267"/>
    </source>
</evidence>
<keyword evidence="4" id="KW-0809">Transit peptide</keyword>
<evidence type="ECO:0000256" key="4">
    <source>
        <dbReference type="ARBA" id="ARBA00022946"/>
    </source>
</evidence>
<evidence type="ECO:0000256" key="5">
    <source>
        <dbReference type="ARBA" id="ARBA00023015"/>
    </source>
</evidence>
<evidence type="ECO:0000256" key="9">
    <source>
        <dbReference type="ARBA" id="ARBA00023163"/>
    </source>
</evidence>
<evidence type="ECO:0000256" key="3">
    <source>
        <dbReference type="ARBA" id="ARBA00022737"/>
    </source>
</evidence>
<keyword evidence="8" id="KW-0010">Activator</keyword>
<keyword evidence="5" id="KW-0805">Transcription regulation</keyword>
<feature type="DNA-binding region" description="HMG box" evidence="14">
    <location>
        <begin position="196"/>
        <end position="260"/>
    </location>
</feature>
<keyword evidence="2" id="KW-0597">Phosphoprotein</keyword>
<dbReference type="Gene3D" id="1.10.30.10">
    <property type="entry name" value="High mobility group box domain"/>
    <property type="match status" value="2"/>
</dbReference>